<feature type="non-terminal residue" evidence="1">
    <location>
        <position position="1"/>
    </location>
</feature>
<organism evidence="1">
    <name type="scientific">Tetraselmis sp. GSL018</name>
    <dbReference type="NCBI Taxonomy" id="582737"/>
    <lineage>
        <taxon>Eukaryota</taxon>
        <taxon>Viridiplantae</taxon>
        <taxon>Chlorophyta</taxon>
        <taxon>core chlorophytes</taxon>
        <taxon>Chlorodendrophyceae</taxon>
        <taxon>Chlorodendrales</taxon>
        <taxon>Chlorodendraceae</taxon>
        <taxon>Tetraselmis</taxon>
    </lineage>
</organism>
<evidence type="ECO:0000313" key="1">
    <source>
        <dbReference type="EMBL" id="JAC74449.1"/>
    </source>
</evidence>
<accession>A0A061RUJ8</accession>
<name>A0A061RUJ8_9CHLO</name>
<sequence length="74" mass="7894">SPQDCFAAAGTVPGLNRVRELKNEPITCPLSLGLGFSLGLFAVNADVFADELVDPLHVLVFLEEPLPSVGRCTR</sequence>
<proteinExistence type="predicted"/>
<dbReference type="AlphaFoldDB" id="A0A061RUJ8"/>
<reference evidence="1" key="1">
    <citation type="submission" date="2014-05" db="EMBL/GenBank/DDBJ databases">
        <title>The transcriptome of the halophilic microalga Tetraselmis sp. GSL018 isolated from the Great Salt Lake, Utah.</title>
        <authorList>
            <person name="Jinkerson R.E."/>
            <person name="D'Adamo S."/>
            <person name="Posewitz M.C."/>
        </authorList>
    </citation>
    <scope>NUCLEOTIDE SEQUENCE</scope>
    <source>
        <strain evidence="1">GSL018</strain>
    </source>
</reference>
<protein>
    <submittedName>
        <fullName evidence="1">Uncharacterized protein</fullName>
    </submittedName>
</protein>
<gene>
    <name evidence="1" type="ORF">TSPGSL018_25912</name>
</gene>
<dbReference type="EMBL" id="GBEZ01011326">
    <property type="protein sequence ID" value="JAC74449.1"/>
    <property type="molecule type" value="Transcribed_RNA"/>
</dbReference>